<evidence type="ECO:0000313" key="9">
    <source>
        <dbReference type="Proteomes" id="UP000886595"/>
    </source>
</evidence>
<dbReference type="FunFam" id="1.10.10.10:FF:000322">
    <property type="entry name" value="Probable disease resistance protein At1g63360"/>
    <property type="match status" value="1"/>
</dbReference>
<dbReference type="InterPro" id="IPR058922">
    <property type="entry name" value="WHD_DRP"/>
</dbReference>
<evidence type="ECO:0000259" key="6">
    <source>
        <dbReference type="Pfam" id="PF23559"/>
    </source>
</evidence>
<dbReference type="SUPFAM" id="SSF52540">
    <property type="entry name" value="P-loop containing nucleoside triphosphate hydrolases"/>
    <property type="match status" value="1"/>
</dbReference>
<keyword evidence="1" id="KW-0677">Repeat</keyword>
<dbReference type="InterPro" id="IPR038005">
    <property type="entry name" value="RX-like_CC"/>
</dbReference>
<evidence type="ECO:0000259" key="7">
    <source>
        <dbReference type="Pfam" id="PF23598"/>
    </source>
</evidence>
<dbReference type="CDD" id="cd14798">
    <property type="entry name" value="RX-CC_like"/>
    <property type="match status" value="1"/>
</dbReference>
<dbReference type="OrthoDB" id="1065927at2759"/>
<dbReference type="InterPro" id="IPR027417">
    <property type="entry name" value="P-loop_NTPase"/>
</dbReference>
<feature type="domain" description="Disease resistance N-terminal" evidence="5">
    <location>
        <begin position="5"/>
        <end position="92"/>
    </location>
</feature>
<dbReference type="InterPro" id="IPR002182">
    <property type="entry name" value="NB-ARC"/>
</dbReference>
<dbReference type="InterPro" id="IPR042197">
    <property type="entry name" value="Apaf_helical"/>
</dbReference>
<organism evidence="8 9">
    <name type="scientific">Brassica carinata</name>
    <name type="common">Ethiopian mustard</name>
    <name type="synonym">Abyssinian cabbage</name>
    <dbReference type="NCBI Taxonomy" id="52824"/>
    <lineage>
        <taxon>Eukaryota</taxon>
        <taxon>Viridiplantae</taxon>
        <taxon>Streptophyta</taxon>
        <taxon>Embryophyta</taxon>
        <taxon>Tracheophyta</taxon>
        <taxon>Spermatophyta</taxon>
        <taxon>Magnoliopsida</taxon>
        <taxon>eudicotyledons</taxon>
        <taxon>Gunneridae</taxon>
        <taxon>Pentapetalae</taxon>
        <taxon>rosids</taxon>
        <taxon>malvids</taxon>
        <taxon>Brassicales</taxon>
        <taxon>Brassicaceae</taxon>
        <taxon>Brassiceae</taxon>
        <taxon>Brassica</taxon>
    </lineage>
</organism>
<feature type="domain" description="Disease resistance protein winged helix" evidence="6">
    <location>
        <begin position="425"/>
        <end position="492"/>
    </location>
</feature>
<dbReference type="InterPro" id="IPR036388">
    <property type="entry name" value="WH-like_DNA-bd_sf"/>
</dbReference>
<gene>
    <name evidence="8" type="ORF">Bca52824_094974</name>
</gene>
<evidence type="ECO:0000256" key="2">
    <source>
        <dbReference type="ARBA" id="ARBA00022741"/>
    </source>
</evidence>
<dbReference type="Pfam" id="PF18052">
    <property type="entry name" value="Rx_N"/>
    <property type="match status" value="1"/>
</dbReference>
<dbReference type="PANTHER" id="PTHR23155">
    <property type="entry name" value="DISEASE RESISTANCE PROTEIN RP"/>
    <property type="match status" value="1"/>
</dbReference>
<dbReference type="AlphaFoldDB" id="A0A8X7P3C7"/>
<dbReference type="EMBL" id="JAAMPC010000252">
    <property type="protein sequence ID" value="KAG2243178.1"/>
    <property type="molecule type" value="Genomic_DNA"/>
</dbReference>
<dbReference type="Gene3D" id="1.10.10.10">
    <property type="entry name" value="Winged helix-like DNA-binding domain superfamily/Winged helix DNA-binding domain"/>
    <property type="match status" value="1"/>
</dbReference>
<sequence>MAEAVVSFGVEKLWELLSRESERLTGIDEQVAGLKRQLGRLQSLLKDAYAKKHESERVRNFLETVKDIVYDAEDIIESFLLKEKGVKKRVKRLACFLLDRRKFALDIQHTTKRISEEIEGMQSFGLQQIIDSGGSLPLQDRQREIGQTFSHSSESDLVGVTQSVEELVCRLVGNDSIQVVAISGMGGIGKTTLARQVFHDDIVRRHFDGFAWVCVSQQFTRKYVWQRILQDLRPHDEDIIKMDEDTLQGEVFQLLETGRYLVVLDDVWKEEDWDLIKPVFPRKRGWRMLLTSRNEGVGLHADPTSFAFRPRILTPEESWKLCERIVFPWRDQNGSRVDEQMEGMGKEMITYCGGLPLAVKVLGGLLAKKHTLAEWKRVHDNIRAQIVGKSGLDDNNPSSVYRVLSLSYEDLPTKLKHCFLYLAHFPEDYKIEVKTLFNYWFAEGIYDGSSTIQDSGEGYLDELRRRNMVIVEESYLSSRMERCQMHDIMREVCLSKGKEQNFLQLVKFPSSTFTINAESPCRSRRLVIHSVDSLDMLGHKNNNKARSLLIFGAEDNCWKVPCFRTLPLLRVLDLSYVQFKGGKLPHSIGELIHLRFLSLHEAGVSHLPTSLRNLKLLLCLNLSVADLLHLVHVPNVLKEMQELRYLLLPRSMHDKTKLELGGLVNLQSLANFSTKHSRVTDLLRMTKLRALSVNFTGGCTFQTLSSSLHELRNLETLSVHDRRKTRAADHGGGDIVLDFIHLKDLTLSVHMPRFLDQHRFSPHLAHIWLIGCRMEEDPIPILEKLLYLKSVYFSSGAFVGKRMVCSRGGFPQLRALKMSYQKEMEEWSVEEGSMPCLRTLSIDNCKKLKALPDGLMYITSLKELKIERMKREWWERLVPSGEDYCKVKHIPSVQFINCDGN</sequence>
<dbReference type="Gene3D" id="3.80.10.10">
    <property type="entry name" value="Ribonuclease Inhibitor"/>
    <property type="match status" value="1"/>
</dbReference>
<keyword evidence="2" id="KW-0547">Nucleotide-binding</keyword>
<comment type="caution">
    <text evidence="8">The sequence shown here is derived from an EMBL/GenBank/DDBJ whole genome shotgun (WGS) entry which is preliminary data.</text>
</comment>
<dbReference type="GO" id="GO:0043531">
    <property type="term" value="F:ADP binding"/>
    <property type="evidence" value="ECO:0007669"/>
    <property type="project" value="InterPro"/>
</dbReference>
<dbReference type="InterPro" id="IPR041118">
    <property type="entry name" value="Rx_N"/>
</dbReference>
<dbReference type="Pfam" id="PF23559">
    <property type="entry name" value="WHD_DRP"/>
    <property type="match status" value="1"/>
</dbReference>
<feature type="domain" description="Disease resistance R13L4/SHOC-2-like LRR" evidence="7">
    <location>
        <begin position="544"/>
        <end position="867"/>
    </location>
</feature>
<dbReference type="InterPro" id="IPR032675">
    <property type="entry name" value="LRR_dom_sf"/>
</dbReference>
<dbReference type="PRINTS" id="PR00364">
    <property type="entry name" value="DISEASERSIST"/>
</dbReference>
<dbReference type="Gene3D" id="3.40.50.300">
    <property type="entry name" value="P-loop containing nucleotide triphosphate hydrolases"/>
    <property type="match status" value="1"/>
</dbReference>
<name>A0A8X7P3C7_BRACI</name>
<dbReference type="Gene3D" id="1.10.8.430">
    <property type="entry name" value="Helical domain of apoptotic protease-activating factors"/>
    <property type="match status" value="1"/>
</dbReference>
<evidence type="ECO:0000259" key="4">
    <source>
        <dbReference type="Pfam" id="PF00931"/>
    </source>
</evidence>
<evidence type="ECO:0000256" key="1">
    <source>
        <dbReference type="ARBA" id="ARBA00022737"/>
    </source>
</evidence>
<dbReference type="Gene3D" id="1.20.5.4130">
    <property type="match status" value="1"/>
</dbReference>
<dbReference type="Pfam" id="PF00931">
    <property type="entry name" value="NB-ARC"/>
    <property type="match status" value="1"/>
</dbReference>
<dbReference type="PANTHER" id="PTHR23155:SF1185">
    <property type="entry name" value="DISEASE RESISTANCE RPP8-LIKE PROTEIN 3-RELATED"/>
    <property type="match status" value="1"/>
</dbReference>
<keyword evidence="3" id="KW-0611">Plant defense</keyword>
<dbReference type="FunFam" id="3.40.50.300:FF:001091">
    <property type="entry name" value="Probable disease resistance protein At1g61300"/>
    <property type="match status" value="1"/>
</dbReference>
<dbReference type="Pfam" id="PF23598">
    <property type="entry name" value="LRR_14"/>
    <property type="match status" value="1"/>
</dbReference>
<dbReference type="GO" id="GO:0098542">
    <property type="term" value="P:defense response to other organism"/>
    <property type="evidence" value="ECO:0007669"/>
    <property type="project" value="TreeGrafter"/>
</dbReference>
<accession>A0A8X7P3C7</accession>
<proteinExistence type="predicted"/>
<dbReference type="Proteomes" id="UP000886595">
    <property type="component" value="Unassembled WGS sequence"/>
</dbReference>
<feature type="domain" description="NB-ARC" evidence="4">
    <location>
        <begin position="161"/>
        <end position="330"/>
    </location>
</feature>
<reference evidence="8 9" key="1">
    <citation type="submission" date="2020-02" db="EMBL/GenBank/DDBJ databases">
        <authorList>
            <person name="Ma Q."/>
            <person name="Huang Y."/>
            <person name="Song X."/>
            <person name="Pei D."/>
        </authorList>
    </citation>
    <scope>NUCLEOTIDE SEQUENCE [LARGE SCALE GENOMIC DNA]</scope>
    <source>
        <strain evidence="8">Sxm20200214</strain>
        <tissue evidence="8">Leaf</tissue>
    </source>
</reference>
<dbReference type="SUPFAM" id="SSF52058">
    <property type="entry name" value="L domain-like"/>
    <property type="match status" value="1"/>
</dbReference>
<keyword evidence="9" id="KW-1185">Reference proteome</keyword>
<evidence type="ECO:0000259" key="5">
    <source>
        <dbReference type="Pfam" id="PF18052"/>
    </source>
</evidence>
<dbReference type="InterPro" id="IPR044974">
    <property type="entry name" value="Disease_R_plants"/>
</dbReference>
<protein>
    <submittedName>
        <fullName evidence="8">Uncharacterized protein</fullName>
    </submittedName>
</protein>
<evidence type="ECO:0000256" key="3">
    <source>
        <dbReference type="ARBA" id="ARBA00022821"/>
    </source>
</evidence>
<dbReference type="FunFam" id="1.10.8.430:FF:000003">
    <property type="entry name" value="Probable disease resistance protein At5g66910"/>
    <property type="match status" value="1"/>
</dbReference>
<dbReference type="InterPro" id="IPR055414">
    <property type="entry name" value="LRR_R13L4/SHOC2-like"/>
</dbReference>
<evidence type="ECO:0000313" key="8">
    <source>
        <dbReference type="EMBL" id="KAG2243178.1"/>
    </source>
</evidence>